<keyword evidence="4 6" id="KW-1133">Transmembrane helix</keyword>
<feature type="transmembrane region" description="Helical" evidence="6">
    <location>
        <begin position="57"/>
        <end position="79"/>
    </location>
</feature>
<protein>
    <submittedName>
        <fullName evidence="7">Major facilitator superfamily MFS-1</fullName>
    </submittedName>
</protein>
<gene>
    <name evidence="7" type="ORF">EVA_17557</name>
</gene>
<feature type="non-terminal residue" evidence="7">
    <location>
        <position position="207"/>
    </location>
</feature>
<dbReference type="EMBL" id="AMCI01006437">
    <property type="protein sequence ID" value="EJW94336.1"/>
    <property type="molecule type" value="Genomic_DNA"/>
</dbReference>
<dbReference type="InterPro" id="IPR011701">
    <property type="entry name" value="MFS"/>
</dbReference>
<organism evidence="7">
    <name type="scientific">gut metagenome</name>
    <dbReference type="NCBI Taxonomy" id="749906"/>
    <lineage>
        <taxon>unclassified sequences</taxon>
        <taxon>metagenomes</taxon>
        <taxon>organismal metagenomes</taxon>
    </lineage>
</organism>
<feature type="transmembrane region" description="Helical" evidence="6">
    <location>
        <begin position="85"/>
        <end position="107"/>
    </location>
</feature>
<feature type="transmembrane region" description="Helical" evidence="6">
    <location>
        <begin position="26"/>
        <end position="45"/>
    </location>
</feature>
<comment type="caution">
    <text evidence="7">The sequence shown here is derived from an EMBL/GenBank/DDBJ whole genome shotgun (WGS) entry which is preliminary data.</text>
</comment>
<accession>J9FHD8</accession>
<keyword evidence="2" id="KW-0813">Transport</keyword>
<evidence type="ECO:0000256" key="5">
    <source>
        <dbReference type="ARBA" id="ARBA00023136"/>
    </source>
</evidence>
<dbReference type="GO" id="GO:0016020">
    <property type="term" value="C:membrane"/>
    <property type="evidence" value="ECO:0007669"/>
    <property type="project" value="UniProtKB-SubCell"/>
</dbReference>
<evidence type="ECO:0000256" key="1">
    <source>
        <dbReference type="ARBA" id="ARBA00004141"/>
    </source>
</evidence>
<dbReference type="Pfam" id="PF07690">
    <property type="entry name" value="MFS_1"/>
    <property type="match status" value="1"/>
</dbReference>
<dbReference type="AlphaFoldDB" id="J9FHD8"/>
<feature type="non-terminal residue" evidence="7">
    <location>
        <position position="1"/>
    </location>
</feature>
<proteinExistence type="predicted"/>
<dbReference type="InterPro" id="IPR036259">
    <property type="entry name" value="MFS_trans_sf"/>
</dbReference>
<feature type="transmembrane region" description="Helical" evidence="6">
    <location>
        <begin position="159"/>
        <end position="178"/>
    </location>
</feature>
<comment type="subcellular location">
    <subcellularLocation>
        <location evidence="1">Membrane</location>
        <topology evidence="1">Multi-pass membrane protein</topology>
    </subcellularLocation>
</comment>
<evidence type="ECO:0000256" key="6">
    <source>
        <dbReference type="SAM" id="Phobius"/>
    </source>
</evidence>
<evidence type="ECO:0000256" key="4">
    <source>
        <dbReference type="ARBA" id="ARBA00022989"/>
    </source>
</evidence>
<keyword evidence="3 6" id="KW-0812">Transmembrane</keyword>
<dbReference type="PANTHER" id="PTHR42718:SF9">
    <property type="entry name" value="MAJOR FACILITATOR SUPERFAMILY MULTIDRUG TRANSPORTER MFSC"/>
    <property type="match status" value="1"/>
</dbReference>
<reference evidence="7" key="1">
    <citation type="journal article" date="2012" name="PLoS ONE">
        <title>Gene sets for utilization of primary and secondary nutrition supplies in the distal gut of endangered iberian lynx.</title>
        <authorList>
            <person name="Alcaide M."/>
            <person name="Messina E."/>
            <person name="Richter M."/>
            <person name="Bargiela R."/>
            <person name="Peplies J."/>
            <person name="Huws S.A."/>
            <person name="Newbold C.J."/>
            <person name="Golyshin P.N."/>
            <person name="Simon M.A."/>
            <person name="Lopez G."/>
            <person name="Yakimov M.M."/>
            <person name="Ferrer M."/>
        </authorList>
    </citation>
    <scope>NUCLEOTIDE SEQUENCE</scope>
</reference>
<dbReference type="SUPFAM" id="SSF103473">
    <property type="entry name" value="MFS general substrate transporter"/>
    <property type="match status" value="1"/>
</dbReference>
<evidence type="ECO:0000313" key="7">
    <source>
        <dbReference type="EMBL" id="EJW94336.1"/>
    </source>
</evidence>
<dbReference type="Gene3D" id="1.20.1250.20">
    <property type="entry name" value="MFS general substrate transporter like domains"/>
    <property type="match status" value="1"/>
</dbReference>
<sequence>FVANAMVIFGPTLGGIVLAKTGWRPVMWICFAACVITAFVVMFMVKKDNGPKKSLKGFDFGGAIFVLVFFSMFLCVPTFGQNNGWGNPVTLVCMAVAVISLVVLVLIEKKHQSPILSGQVIFRKNFILPVIIMFLSQGLLQSCMTNIITFAIITTGDRTLSGIATSIMYVGMALGGIVLGPMADKKEPKFVATIALVFVAIGAAMQM</sequence>
<name>J9FHD8_9ZZZZ</name>
<dbReference type="PANTHER" id="PTHR42718">
    <property type="entry name" value="MAJOR FACILITATOR SUPERFAMILY MULTIDRUG TRANSPORTER MFSC"/>
    <property type="match status" value="1"/>
</dbReference>
<evidence type="ECO:0000256" key="2">
    <source>
        <dbReference type="ARBA" id="ARBA00022448"/>
    </source>
</evidence>
<feature type="transmembrane region" description="Helical" evidence="6">
    <location>
        <begin position="190"/>
        <end position="206"/>
    </location>
</feature>
<evidence type="ECO:0000256" key="3">
    <source>
        <dbReference type="ARBA" id="ARBA00022692"/>
    </source>
</evidence>
<dbReference type="GO" id="GO:0022857">
    <property type="term" value="F:transmembrane transporter activity"/>
    <property type="evidence" value="ECO:0007669"/>
    <property type="project" value="InterPro"/>
</dbReference>
<keyword evidence="5 6" id="KW-0472">Membrane</keyword>
<feature type="transmembrane region" description="Helical" evidence="6">
    <location>
        <begin position="127"/>
        <end position="153"/>
    </location>
</feature>